<accession>A0ACB8UPT1</accession>
<comment type="caution">
    <text evidence="1">The sequence shown here is derived from an EMBL/GenBank/DDBJ whole genome shotgun (WGS) entry which is preliminary data.</text>
</comment>
<gene>
    <name evidence="1" type="primary">WSC4</name>
    <name evidence="1" type="ORF">LOY88_005744</name>
</gene>
<reference evidence="1" key="1">
    <citation type="journal article" date="2022" name="bioRxiv">
        <title>Population genetic analysis of Ophidiomyces ophidiicola, the causative agent of snake fungal disease, indicates recent introductions to the USA.</title>
        <authorList>
            <person name="Ladner J.T."/>
            <person name="Palmer J.M."/>
            <person name="Ettinger C.L."/>
            <person name="Stajich J.E."/>
            <person name="Farrell T.M."/>
            <person name="Glorioso B.M."/>
            <person name="Lawson B."/>
            <person name="Price S.J."/>
            <person name="Stengle A.G."/>
            <person name="Grear D.A."/>
            <person name="Lorch J.M."/>
        </authorList>
    </citation>
    <scope>NUCLEOTIDE SEQUENCE</scope>
    <source>
        <strain evidence="1">NWHC 24266-5</strain>
    </source>
</reference>
<name>A0ACB8UPT1_9EURO</name>
<sequence>MASKLLVAFAYGLILLQTTVLGQAPGTEQVYCASLNTGSTFEAVYSLYQSYGACRDTCVSKYAFGVVQGRYCWCSDAAPGDTTDVKSCNENCPGYPKDKCGSTNNKLFGYIQLDKKPSTTIGGSTTTTSSVSTSGSLGPSTDTTPTPAPLPTATFSSSLIFRPPVYSLSTFFSLSRGVPTLSEDPDSSSLDIPWTFLTTATTQTGPSTPPSSPPAPVTITVVDSQTRSGTTTLSTEKSPSPSSATDSTTSSAASSSSSSTSTPNVTTQTLPGATVTIPNNNLPSQTAQPSTGNKGLSGGATAGIVIGSLALVALIGLILFFWFCYRRKSSDSQKEEADEYLNPYYERAVPQPVFRPPHGSGPNRTGPTLTIPSSNDSRLKNGIYPNGSRRSNVSLQDNQDYSRPVRPALRLTNPDPPEN</sequence>
<proteinExistence type="predicted"/>
<evidence type="ECO:0000313" key="1">
    <source>
        <dbReference type="EMBL" id="KAI2382753.1"/>
    </source>
</evidence>
<organism evidence="1">
    <name type="scientific">Ophidiomyces ophidiicola</name>
    <dbReference type="NCBI Taxonomy" id="1387563"/>
    <lineage>
        <taxon>Eukaryota</taxon>
        <taxon>Fungi</taxon>
        <taxon>Dikarya</taxon>
        <taxon>Ascomycota</taxon>
        <taxon>Pezizomycotina</taxon>
        <taxon>Eurotiomycetes</taxon>
        <taxon>Eurotiomycetidae</taxon>
        <taxon>Onygenales</taxon>
        <taxon>Onygenaceae</taxon>
        <taxon>Ophidiomyces</taxon>
    </lineage>
</organism>
<dbReference type="EMBL" id="JALBCA010000110">
    <property type="protein sequence ID" value="KAI2382753.1"/>
    <property type="molecule type" value="Genomic_DNA"/>
</dbReference>
<protein>
    <submittedName>
        <fullName evidence="1">Cell wall integrity and stress response component 4</fullName>
    </submittedName>
</protein>